<reference evidence="1" key="1">
    <citation type="submission" date="2014-12" db="EMBL/GenBank/DDBJ databases">
        <title>Insight into the proteome of Arion vulgaris.</title>
        <authorList>
            <person name="Aradska J."/>
            <person name="Bulat T."/>
            <person name="Smidak R."/>
            <person name="Sarate P."/>
            <person name="Gangsoo J."/>
            <person name="Sialana F."/>
            <person name="Bilban M."/>
            <person name="Lubec G."/>
        </authorList>
    </citation>
    <scope>NUCLEOTIDE SEQUENCE</scope>
    <source>
        <tissue evidence="1">Skin</tissue>
    </source>
</reference>
<dbReference type="GO" id="GO:0003810">
    <property type="term" value="F:protein-glutamine gamma-glutamyltransferase activity"/>
    <property type="evidence" value="ECO:0007669"/>
    <property type="project" value="InterPro"/>
</dbReference>
<proteinExistence type="predicted"/>
<protein>
    <submittedName>
        <fullName evidence="1">Uncharacterized protein</fullName>
    </submittedName>
</protein>
<dbReference type="AlphaFoldDB" id="A0A0B6ZPT1"/>
<dbReference type="InterPro" id="IPR036238">
    <property type="entry name" value="Transglutaminase_C_sf"/>
</dbReference>
<dbReference type="EMBL" id="HACG01022986">
    <property type="protein sequence ID" value="CEK69851.1"/>
    <property type="molecule type" value="Transcribed_RNA"/>
</dbReference>
<gene>
    <name evidence="1" type="primary">ORF71870</name>
</gene>
<name>A0A0B6ZPT1_9EUPU</name>
<organism evidence="1">
    <name type="scientific">Arion vulgaris</name>
    <dbReference type="NCBI Taxonomy" id="1028688"/>
    <lineage>
        <taxon>Eukaryota</taxon>
        <taxon>Metazoa</taxon>
        <taxon>Spiralia</taxon>
        <taxon>Lophotrochozoa</taxon>
        <taxon>Mollusca</taxon>
        <taxon>Gastropoda</taxon>
        <taxon>Heterobranchia</taxon>
        <taxon>Euthyneura</taxon>
        <taxon>Panpulmonata</taxon>
        <taxon>Eupulmonata</taxon>
        <taxon>Stylommatophora</taxon>
        <taxon>Helicina</taxon>
        <taxon>Arionoidea</taxon>
        <taxon>Arionidae</taxon>
        <taxon>Arion</taxon>
    </lineage>
</organism>
<dbReference type="InterPro" id="IPR013783">
    <property type="entry name" value="Ig-like_fold"/>
</dbReference>
<evidence type="ECO:0000313" key="1">
    <source>
        <dbReference type="EMBL" id="CEK69851.1"/>
    </source>
</evidence>
<dbReference type="SUPFAM" id="SSF49309">
    <property type="entry name" value="Transglutaminase, two C-terminal domains"/>
    <property type="match status" value="1"/>
</dbReference>
<dbReference type="Gene3D" id="2.60.40.10">
    <property type="entry name" value="Immunoglobulins"/>
    <property type="match status" value="1"/>
</dbReference>
<sequence>MRENYYYFYRKQVEPGEEVRETVTLTARRTGVKEIIANFYCQQICNVAAAAEVDFIRDEKC</sequence>
<accession>A0A0B6ZPT1</accession>